<dbReference type="Proteomes" id="UP000192582">
    <property type="component" value="Unassembled WGS sequence"/>
</dbReference>
<protein>
    <submittedName>
        <fullName evidence="2">Cysteine desulfurase family protein, VC1184 subfamily</fullName>
    </submittedName>
</protein>
<feature type="domain" description="Aminotransferase class V" evidence="1">
    <location>
        <begin position="24"/>
        <end position="395"/>
    </location>
</feature>
<evidence type="ECO:0000259" key="1">
    <source>
        <dbReference type="Pfam" id="PF00266"/>
    </source>
</evidence>
<proteinExistence type="predicted"/>
<dbReference type="InterPro" id="IPR015421">
    <property type="entry name" value="PyrdxlP-dep_Trfase_major"/>
</dbReference>
<reference evidence="2 3" key="1">
    <citation type="submission" date="2017-04" db="EMBL/GenBank/DDBJ databases">
        <authorList>
            <person name="Afonso C.L."/>
            <person name="Miller P.J."/>
            <person name="Scott M.A."/>
            <person name="Spackman E."/>
            <person name="Goraichik I."/>
            <person name="Dimitrov K.M."/>
            <person name="Suarez D.L."/>
            <person name="Swayne D.E."/>
        </authorList>
    </citation>
    <scope>NUCLEOTIDE SEQUENCE [LARGE SCALE GENOMIC DNA]</scope>
    <source>
        <strain evidence="2 3">KR-140</strain>
    </source>
</reference>
<dbReference type="InterPro" id="IPR011340">
    <property type="entry name" value="Cys_dSase-rel"/>
</dbReference>
<dbReference type="NCBIfam" id="TIGR01976">
    <property type="entry name" value="am_tr_V_VC1184"/>
    <property type="match status" value="1"/>
</dbReference>
<dbReference type="RefSeq" id="WP_084049228.1">
    <property type="nucleotide sequence ID" value="NZ_FWWU01000009.1"/>
</dbReference>
<keyword evidence="3" id="KW-1185">Reference proteome</keyword>
<dbReference type="InterPro" id="IPR000192">
    <property type="entry name" value="Aminotrans_V_dom"/>
</dbReference>
<sequence>MNAPHLLPDAIRAQFPPLARGRAYLDNAAGGLLPARAIAAIAAHLTRYGATNAMPGHQPGQEVLALKHRAREATALFLNAQPEDVALASSSTALAFRLAAAFGRRWEPGDEIILSGLEHEANASPWRELERVGVKIHVWHARRPDMQLHPEDLAALLSPRTRLVAVTAASNALGVSVDIPTVTAQVRAAGVWTVVDAVHSAPHAFPDVQAWGADFVMFSPYKVWGPHLGALWISPEHRPHLSWPRLSFVAQGDITGLEHGTPQFELLAGWLGTLDYLRELGGHETLTREALKAASARIGGLERPVSERLISGLLETPGVTVYGPQTMKGRIGTAAFRLEGEAPGHTAARLSAQGVDVAAGHFYAVQPLKDLGLYPEGVVRASIAHYTTLEDVERLLAGVRR</sequence>
<dbReference type="STRING" id="695939.SAMN00790413_01836"/>
<dbReference type="Pfam" id="PF00266">
    <property type="entry name" value="Aminotran_5"/>
    <property type="match status" value="1"/>
</dbReference>
<evidence type="ECO:0000313" key="2">
    <source>
        <dbReference type="EMBL" id="SMB93079.1"/>
    </source>
</evidence>
<organism evidence="2 3">
    <name type="scientific">Deinococcus hopiensis KR-140</name>
    <dbReference type="NCBI Taxonomy" id="695939"/>
    <lineage>
        <taxon>Bacteria</taxon>
        <taxon>Thermotogati</taxon>
        <taxon>Deinococcota</taxon>
        <taxon>Deinococci</taxon>
        <taxon>Deinococcales</taxon>
        <taxon>Deinococcaceae</taxon>
        <taxon>Deinococcus</taxon>
    </lineage>
</organism>
<dbReference type="SUPFAM" id="SSF53383">
    <property type="entry name" value="PLP-dependent transferases"/>
    <property type="match status" value="1"/>
</dbReference>
<accession>A0A1W1VI77</accession>
<dbReference type="InterPro" id="IPR015424">
    <property type="entry name" value="PyrdxlP-dep_Trfase"/>
</dbReference>
<dbReference type="InterPro" id="IPR015422">
    <property type="entry name" value="PyrdxlP-dep_Trfase_small"/>
</dbReference>
<dbReference type="AlphaFoldDB" id="A0A1W1VI77"/>
<evidence type="ECO:0000313" key="3">
    <source>
        <dbReference type="Proteomes" id="UP000192582"/>
    </source>
</evidence>
<dbReference type="Gene3D" id="3.90.1150.10">
    <property type="entry name" value="Aspartate Aminotransferase, domain 1"/>
    <property type="match status" value="1"/>
</dbReference>
<gene>
    <name evidence="2" type="ORF">SAMN00790413_01836</name>
</gene>
<dbReference type="EMBL" id="FWWU01000009">
    <property type="protein sequence ID" value="SMB93079.1"/>
    <property type="molecule type" value="Genomic_DNA"/>
</dbReference>
<dbReference type="PANTHER" id="PTHR43586">
    <property type="entry name" value="CYSTEINE DESULFURASE"/>
    <property type="match status" value="1"/>
</dbReference>
<name>A0A1W1VI77_9DEIO</name>
<dbReference type="PANTHER" id="PTHR43586:SF21">
    <property type="entry name" value="PYRIDOXAL PHOSPHATE (PLP)-DEPENDENT ASPARTATE AMINOTRANSFERASE SUPERFAMILY"/>
    <property type="match status" value="1"/>
</dbReference>
<dbReference type="Gene3D" id="3.40.640.10">
    <property type="entry name" value="Type I PLP-dependent aspartate aminotransferase-like (Major domain)"/>
    <property type="match status" value="1"/>
</dbReference>
<dbReference type="OrthoDB" id="9804366at2"/>